<keyword evidence="4" id="KW-0720">Serine protease</keyword>
<dbReference type="Pfam" id="PF13180">
    <property type="entry name" value="PDZ_2"/>
    <property type="match status" value="1"/>
</dbReference>
<evidence type="ECO:0000313" key="7">
    <source>
        <dbReference type="EMBL" id="TAA45159.1"/>
    </source>
</evidence>
<evidence type="ECO:0000256" key="4">
    <source>
        <dbReference type="ARBA" id="ARBA00022825"/>
    </source>
</evidence>
<feature type="domain" description="PDZ" evidence="6">
    <location>
        <begin position="264"/>
        <end position="346"/>
    </location>
</feature>
<dbReference type="Proteomes" id="UP000292544">
    <property type="component" value="Unassembled WGS sequence"/>
</dbReference>
<proteinExistence type="inferred from homology"/>
<keyword evidence="3" id="KW-0378">Hydrolase</keyword>
<dbReference type="PRINTS" id="PR00834">
    <property type="entry name" value="PROTEASES2C"/>
</dbReference>
<accession>A0ABY1WNM7</accession>
<dbReference type="InterPro" id="IPR001940">
    <property type="entry name" value="Peptidase_S1C"/>
</dbReference>
<dbReference type="InterPro" id="IPR001478">
    <property type="entry name" value="PDZ"/>
</dbReference>
<evidence type="ECO:0000256" key="3">
    <source>
        <dbReference type="ARBA" id="ARBA00022801"/>
    </source>
</evidence>
<sequence length="365" mass="38591">MISRFASFASYLGKSIVFGLAIAAILLLLLPNLREQGSGGSLLISSQPAAISFAEGVRRAAPAVVNVYTRSLRSVTDSQPAQLRPQGLGSGVLMSKKGYILTNYHVIADADQIIVALQDGRIFTAELIGSDIYTDLAVLYIESDDLPVIPQNRDTVAMVGDVVLAIGNPYNLGQTITQGIVSATGRSGMASTSYQDFLQTDAAINRGNSGGALVNSLGELVGINTAAYYTSPNVESQGISFAIPYALAHKIMNKLISDGRVIRGYLGITGQQVNPVHAKQLKLGTLTGVVIDNMEPDGPAARAGLLRNDVMIKMDDIAVAGVHDAMDRIAETRPGATVNITVVRRGERLNIPVQVHEPPALASNN</sequence>
<dbReference type="InterPro" id="IPR036034">
    <property type="entry name" value="PDZ_sf"/>
</dbReference>
<evidence type="ECO:0000256" key="1">
    <source>
        <dbReference type="ARBA" id="ARBA00010541"/>
    </source>
</evidence>
<comment type="similarity">
    <text evidence="1">Belongs to the peptidase S1C family.</text>
</comment>
<keyword evidence="2" id="KW-0645">Protease</keyword>
<dbReference type="RefSeq" id="WP_130567125.1">
    <property type="nucleotide sequence ID" value="NZ_SHLY01000004.1"/>
</dbReference>
<dbReference type="PANTHER" id="PTHR22939">
    <property type="entry name" value="SERINE PROTEASE FAMILY S1C HTRA-RELATED"/>
    <property type="match status" value="1"/>
</dbReference>
<dbReference type="SUPFAM" id="SSF50494">
    <property type="entry name" value="Trypsin-like serine proteases"/>
    <property type="match status" value="1"/>
</dbReference>
<keyword evidence="5" id="KW-0812">Transmembrane</keyword>
<evidence type="ECO:0000313" key="8">
    <source>
        <dbReference type="Proteomes" id="UP000292544"/>
    </source>
</evidence>
<dbReference type="Gene3D" id="2.30.42.10">
    <property type="match status" value="1"/>
</dbReference>
<organism evidence="7 8">
    <name type="scientific">Corallincola spongiicola</name>
    <dbReference type="NCBI Taxonomy" id="2520508"/>
    <lineage>
        <taxon>Bacteria</taxon>
        <taxon>Pseudomonadati</taxon>
        <taxon>Pseudomonadota</taxon>
        <taxon>Gammaproteobacteria</taxon>
        <taxon>Alteromonadales</taxon>
        <taxon>Psychromonadaceae</taxon>
        <taxon>Corallincola</taxon>
    </lineage>
</organism>
<evidence type="ECO:0000256" key="2">
    <source>
        <dbReference type="ARBA" id="ARBA00022670"/>
    </source>
</evidence>
<dbReference type="InterPro" id="IPR009003">
    <property type="entry name" value="Peptidase_S1_PA"/>
</dbReference>
<keyword evidence="5" id="KW-1133">Transmembrane helix</keyword>
<gene>
    <name evidence="7" type="primary">degS</name>
    <name evidence="7" type="ORF">EXY25_13215</name>
</gene>
<comment type="caution">
    <text evidence="7">The sequence shown here is derived from an EMBL/GenBank/DDBJ whole genome shotgun (WGS) entry which is preliminary data.</text>
</comment>
<dbReference type="SMART" id="SM00228">
    <property type="entry name" value="PDZ"/>
    <property type="match status" value="1"/>
</dbReference>
<feature type="transmembrane region" description="Helical" evidence="5">
    <location>
        <begin position="12"/>
        <end position="30"/>
    </location>
</feature>
<dbReference type="SUPFAM" id="SSF50156">
    <property type="entry name" value="PDZ domain-like"/>
    <property type="match status" value="1"/>
</dbReference>
<dbReference type="Gene3D" id="2.40.10.10">
    <property type="entry name" value="Trypsin-like serine proteases"/>
    <property type="match status" value="2"/>
</dbReference>
<dbReference type="NCBIfam" id="NF008147">
    <property type="entry name" value="PRK10898.1"/>
    <property type="match status" value="1"/>
</dbReference>
<dbReference type="EMBL" id="SHLY01000004">
    <property type="protein sequence ID" value="TAA45159.1"/>
    <property type="molecule type" value="Genomic_DNA"/>
</dbReference>
<dbReference type="PANTHER" id="PTHR22939:SF101">
    <property type="entry name" value="PERIPLASMIC PH-DEPENDENT SERINE ENDOPROTEASE DEGQ"/>
    <property type="match status" value="1"/>
</dbReference>
<reference evidence="8" key="1">
    <citation type="submission" date="2019-02" db="EMBL/GenBank/DDBJ databases">
        <title>Draft genome sequence of Muricauda sp. 176CP4-71.</title>
        <authorList>
            <person name="Park J.-S."/>
        </authorList>
    </citation>
    <scope>NUCLEOTIDE SEQUENCE [LARGE SCALE GENOMIC DNA]</scope>
    <source>
        <strain evidence="8">176GS2-150</strain>
    </source>
</reference>
<dbReference type="NCBIfam" id="TIGR02038">
    <property type="entry name" value="protease_degS"/>
    <property type="match status" value="1"/>
</dbReference>
<name>A0ABY1WNM7_9GAMM</name>
<keyword evidence="5" id="KW-0472">Membrane</keyword>
<dbReference type="Pfam" id="PF13365">
    <property type="entry name" value="Trypsin_2"/>
    <property type="match status" value="1"/>
</dbReference>
<protein>
    <submittedName>
        <fullName evidence="7">Outer membrane-stress sensor serine endopeptidase DegS</fullName>
    </submittedName>
</protein>
<dbReference type="InterPro" id="IPR011783">
    <property type="entry name" value="Pept_S1C_DegS"/>
</dbReference>
<evidence type="ECO:0000256" key="5">
    <source>
        <dbReference type="SAM" id="Phobius"/>
    </source>
</evidence>
<dbReference type="InterPro" id="IPR043504">
    <property type="entry name" value="Peptidase_S1_PA_chymotrypsin"/>
</dbReference>
<keyword evidence="8" id="KW-1185">Reference proteome</keyword>
<evidence type="ECO:0000259" key="6">
    <source>
        <dbReference type="SMART" id="SM00228"/>
    </source>
</evidence>